<comment type="caution">
    <text evidence="3">Lacks conserved residue(s) required for the propagation of feature annotation.</text>
</comment>
<reference evidence="6 7" key="3">
    <citation type="submission" date="2019-11" db="EMBL/GenBank/DDBJ databases">
        <title>A de novo genome assembly of a pear dwarfing rootstock.</title>
        <authorList>
            <person name="Wang F."/>
            <person name="Wang J."/>
            <person name="Li S."/>
            <person name="Zhang Y."/>
            <person name="Fang M."/>
            <person name="Ma L."/>
            <person name="Zhao Y."/>
            <person name="Jiang S."/>
        </authorList>
    </citation>
    <scope>NUCLEOTIDE SEQUENCE [LARGE SCALE GENOMIC DNA]</scope>
    <source>
        <strain evidence="6">S2</strain>
        <tissue evidence="6">Leaf</tissue>
    </source>
</reference>
<reference evidence="7" key="2">
    <citation type="submission" date="2019-10" db="EMBL/GenBank/DDBJ databases">
        <title>A de novo genome assembly of a pear dwarfing rootstock.</title>
        <authorList>
            <person name="Wang F."/>
            <person name="Wang J."/>
            <person name="Li S."/>
            <person name="Zhang Y."/>
            <person name="Fang M."/>
            <person name="Ma L."/>
            <person name="Zhao Y."/>
            <person name="Jiang S."/>
        </authorList>
    </citation>
    <scope>NUCLEOTIDE SEQUENCE [LARGE SCALE GENOMIC DNA]</scope>
</reference>
<gene>
    <name evidence="6" type="ORF">D8674_006257</name>
</gene>
<evidence type="ECO:0000256" key="3">
    <source>
        <dbReference type="PROSITE-ProRule" id="PRU00110"/>
    </source>
</evidence>
<dbReference type="PANTHER" id="PTHR28242:SF30">
    <property type="entry name" value="HISTIDINE-CONTAINING PHOSPHOTRANSFER PROTEIN 2"/>
    <property type="match status" value="1"/>
</dbReference>
<dbReference type="GO" id="GO:0000160">
    <property type="term" value="P:phosphorelay signal transduction system"/>
    <property type="evidence" value="ECO:0007669"/>
    <property type="project" value="UniProtKB-UniRule"/>
</dbReference>
<comment type="domain">
    <text evidence="4">Histidine-containing phosphotransfer domain (HPt) contains an active histidine that mediates the phosphotransfer.</text>
</comment>
<dbReference type="PROSITE" id="PS50894">
    <property type="entry name" value="HPT"/>
    <property type="match status" value="1"/>
</dbReference>
<dbReference type="InterPro" id="IPR036641">
    <property type="entry name" value="HPT_dom_sf"/>
</dbReference>
<dbReference type="InterPro" id="IPR008207">
    <property type="entry name" value="Sig_transdc_His_kin_Hpt_dom"/>
</dbReference>
<comment type="subcellular location">
    <subcellularLocation>
        <location evidence="4">Cytoplasm</location>
        <location evidence="4">Cytosol</location>
    </subcellularLocation>
    <subcellularLocation>
        <location evidence="4">Nucleus</location>
    </subcellularLocation>
</comment>
<comment type="caution">
    <text evidence="6">The sequence shown here is derived from an EMBL/GenBank/DDBJ whole genome shotgun (WGS) entry which is preliminary data.</text>
</comment>
<sequence length="144" mass="16212">MAEQQLKELISSLKDQGILDDYIDEVKSLQDENNPHLLKNLISPFFTRIEEIIAELTTNLSEADVNYSRVGHLCYRNKGSAASLGCARLANVAQELSDASAAQNKEECLMLLDNLKSEYYVVKPHLNRIAELERAIYENQQAGK</sequence>
<dbReference type="EMBL" id="SMOL01000559">
    <property type="protein sequence ID" value="KAB2606540.1"/>
    <property type="molecule type" value="Genomic_DNA"/>
</dbReference>
<evidence type="ECO:0000256" key="4">
    <source>
        <dbReference type="RuleBase" id="RU369004"/>
    </source>
</evidence>
<proteinExistence type="predicted"/>
<accession>A0A5N5FYR9</accession>
<dbReference type="PANTHER" id="PTHR28242">
    <property type="entry name" value="PHOSPHORELAY INTERMEDIATE PROTEIN YPD1"/>
    <property type="match status" value="1"/>
</dbReference>
<evidence type="ECO:0000259" key="5">
    <source>
        <dbReference type="PROSITE" id="PS50894"/>
    </source>
</evidence>
<reference evidence="6 7" key="1">
    <citation type="submission" date="2019-09" db="EMBL/GenBank/DDBJ databases">
        <authorList>
            <person name="Ou C."/>
        </authorList>
    </citation>
    <scope>NUCLEOTIDE SEQUENCE [LARGE SCALE GENOMIC DNA]</scope>
    <source>
        <strain evidence="6">S2</strain>
        <tissue evidence="6">Leaf</tissue>
    </source>
</reference>
<keyword evidence="7" id="KW-1185">Reference proteome</keyword>
<feature type="domain" description="HPt" evidence="5">
    <location>
        <begin position="34"/>
        <end position="136"/>
    </location>
</feature>
<dbReference type="GO" id="GO:0005634">
    <property type="term" value="C:nucleus"/>
    <property type="evidence" value="ECO:0007669"/>
    <property type="project" value="UniProtKB-SubCell"/>
</dbReference>
<dbReference type="InterPro" id="IPR045871">
    <property type="entry name" value="AHP1-5/YPD1"/>
</dbReference>
<evidence type="ECO:0000313" key="7">
    <source>
        <dbReference type="Proteomes" id="UP000327157"/>
    </source>
</evidence>
<keyword evidence="1 4" id="KW-0932">Cytokinin signaling pathway</keyword>
<dbReference type="GO" id="GO:0043424">
    <property type="term" value="F:protein histidine kinase binding"/>
    <property type="evidence" value="ECO:0007669"/>
    <property type="project" value="UniProtKB-UniRule"/>
</dbReference>
<keyword evidence="2 4" id="KW-0902">Two-component regulatory system</keyword>
<dbReference type="Proteomes" id="UP000327157">
    <property type="component" value="Chromosome 11"/>
</dbReference>
<evidence type="ECO:0000256" key="1">
    <source>
        <dbReference type="ARBA" id="ARBA00022864"/>
    </source>
</evidence>
<dbReference type="AlphaFoldDB" id="A0A5N5FYR9"/>
<organism evidence="6 7">
    <name type="scientific">Pyrus ussuriensis x Pyrus communis</name>
    <dbReference type="NCBI Taxonomy" id="2448454"/>
    <lineage>
        <taxon>Eukaryota</taxon>
        <taxon>Viridiplantae</taxon>
        <taxon>Streptophyta</taxon>
        <taxon>Embryophyta</taxon>
        <taxon>Tracheophyta</taxon>
        <taxon>Spermatophyta</taxon>
        <taxon>Magnoliopsida</taxon>
        <taxon>eudicotyledons</taxon>
        <taxon>Gunneridae</taxon>
        <taxon>Pentapetalae</taxon>
        <taxon>rosids</taxon>
        <taxon>fabids</taxon>
        <taxon>Rosales</taxon>
        <taxon>Rosaceae</taxon>
        <taxon>Amygdaloideae</taxon>
        <taxon>Maleae</taxon>
        <taxon>Pyrus</taxon>
    </lineage>
</organism>
<comment type="function">
    <text evidence="4">Functions as a two-component phosphorelay mediators between cytokinin sensor histidine kinases and response regulators (B-type ARRs). Plays an important role in propagating cytokinin signal transduction.</text>
</comment>
<dbReference type="Gene3D" id="1.20.120.160">
    <property type="entry name" value="HPT domain"/>
    <property type="match status" value="1"/>
</dbReference>
<evidence type="ECO:0000256" key="2">
    <source>
        <dbReference type="ARBA" id="ARBA00023012"/>
    </source>
</evidence>
<dbReference type="GO" id="GO:0005829">
    <property type="term" value="C:cytosol"/>
    <property type="evidence" value="ECO:0007669"/>
    <property type="project" value="UniProtKB-SubCell"/>
</dbReference>
<dbReference type="OrthoDB" id="591185at2759"/>
<protein>
    <recommendedName>
        <fullName evidence="4">Histidine-containing phosphotransfer protein</fullName>
    </recommendedName>
</protein>
<dbReference type="GO" id="GO:0009736">
    <property type="term" value="P:cytokinin-activated signaling pathway"/>
    <property type="evidence" value="ECO:0007669"/>
    <property type="project" value="UniProtKB-KW"/>
</dbReference>
<name>A0A5N5FYR9_9ROSA</name>
<dbReference type="GO" id="GO:0009927">
    <property type="term" value="F:histidine phosphotransfer kinase activity"/>
    <property type="evidence" value="ECO:0007669"/>
    <property type="project" value="UniProtKB-UniRule"/>
</dbReference>
<dbReference type="SUPFAM" id="SSF47226">
    <property type="entry name" value="Histidine-containing phosphotransfer domain, HPT domain"/>
    <property type="match status" value="1"/>
</dbReference>
<evidence type="ECO:0000313" key="6">
    <source>
        <dbReference type="EMBL" id="KAB2606540.1"/>
    </source>
</evidence>
<dbReference type="Pfam" id="PF01627">
    <property type="entry name" value="Hpt"/>
    <property type="match status" value="1"/>
</dbReference>